<accession>A0A4Q2R5X8</accession>
<name>A0A4Q2R5X8_9HYPH</name>
<organism evidence="1 2">
    <name type="scientific">Lichenibacterium ramalinae</name>
    <dbReference type="NCBI Taxonomy" id="2316527"/>
    <lineage>
        <taxon>Bacteria</taxon>
        <taxon>Pseudomonadati</taxon>
        <taxon>Pseudomonadota</taxon>
        <taxon>Alphaproteobacteria</taxon>
        <taxon>Hyphomicrobiales</taxon>
        <taxon>Lichenihabitantaceae</taxon>
        <taxon>Lichenibacterium</taxon>
    </lineage>
</organism>
<protein>
    <submittedName>
        <fullName evidence="1">Uncharacterized protein</fullName>
    </submittedName>
</protein>
<gene>
    <name evidence="1" type="ORF">D3272_23255</name>
</gene>
<evidence type="ECO:0000313" key="2">
    <source>
        <dbReference type="Proteomes" id="UP000289411"/>
    </source>
</evidence>
<keyword evidence="2" id="KW-1185">Reference proteome</keyword>
<sequence>MSRSGRIILRSALHSDEFLPGCSMNKMPYLLLVLVVMANAAQAGEIVRTVPSGKNQRIDFLASVNPDCSSMGTPTVRLVEGPNNGVVTTDKAKDFLPFPKGNVRSRCNGRRVSGLKIFYQSTVEFFGVDRVRLLVISASGGEREATYVIQVK</sequence>
<comment type="caution">
    <text evidence="1">The sequence shown here is derived from an EMBL/GenBank/DDBJ whole genome shotgun (WGS) entry which is preliminary data.</text>
</comment>
<evidence type="ECO:0000313" key="1">
    <source>
        <dbReference type="EMBL" id="RYB01945.1"/>
    </source>
</evidence>
<dbReference type="Proteomes" id="UP000289411">
    <property type="component" value="Unassembled WGS sequence"/>
</dbReference>
<dbReference type="EMBL" id="QYBC01000025">
    <property type="protein sequence ID" value="RYB01945.1"/>
    <property type="molecule type" value="Genomic_DNA"/>
</dbReference>
<proteinExistence type="predicted"/>
<dbReference type="AlphaFoldDB" id="A0A4Q2R5X8"/>
<reference evidence="1 2" key="1">
    <citation type="submission" date="2018-09" db="EMBL/GenBank/DDBJ databases">
        <authorList>
            <person name="Grouzdev D.S."/>
            <person name="Krutkina M.S."/>
        </authorList>
    </citation>
    <scope>NUCLEOTIDE SEQUENCE [LARGE SCALE GENOMIC DNA]</scope>
    <source>
        <strain evidence="1 2">RmlP001</strain>
    </source>
</reference>
<reference evidence="1 2" key="2">
    <citation type="submission" date="2019-02" db="EMBL/GenBank/DDBJ databases">
        <title>'Lichenibacterium ramalinii' gen. nov. sp. nov., 'Lichenibacterium minor' gen. nov. sp. nov.</title>
        <authorList>
            <person name="Pankratov T."/>
        </authorList>
    </citation>
    <scope>NUCLEOTIDE SEQUENCE [LARGE SCALE GENOMIC DNA]</scope>
    <source>
        <strain evidence="1 2">RmlP001</strain>
    </source>
</reference>